<dbReference type="OrthoDB" id="3402988at2"/>
<gene>
    <name evidence="1" type="ORF">SAMN05443668_11463</name>
</gene>
<dbReference type="Pfam" id="PF13289">
    <property type="entry name" value="SIR2_2"/>
    <property type="match status" value="1"/>
</dbReference>
<accession>A0A1M7RJ70</accession>
<dbReference type="AlphaFoldDB" id="A0A1M7RJ70"/>
<dbReference type="SUPFAM" id="SSF52467">
    <property type="entry name" value="DHS-like NAD/FAD-binding domain"/>
    <property type="match status" value="1"/>
</dbReference>
<dbReference type="InterPro" id="IPR029035">
    <property type="entry name" value="DHS-like_NAD/FAD-binding_dom"/>
</dbReference>
<reference evidence="1 2" key="1">
    <citation type="submission" date="2016-11" db="EMBL/GenBank/DDBJ databases">
        <authorList>
            <person name="Jaros S."/>
            <person name="Januszkiewicz K."/>
            <person name="Wedrychowicz H."/>
        </authorList>
    </citation>
    <scope>NUCLEOTIDE SEQUENCE [LARGE SCALE GENOMIC DNA]</scope>
    <source>
        <strain evidence="1 2">DSM 46144</strain>
    </source>
</reference>
<keyword evidence="2" id="KW-1185">Reference proteome</keyword>
<evidence type="ECO:0000313" key="1">
    <source>
        <dbReference type="EMBL" id="SHN46230.1"/>
    </source>
</evidence>
<evidence type="ECO:0000313" key="2">
    <source>
        <dbReference type="Proteomes" id="UP000184440"/>
    </source>
</evidence>
<dbReference type="STRING" id="134849.SAMN05443668_11463"/>
<protein>
    <submittedName>
        <fullName evidence="1">SIR2-like domain-containing protein</fullName>
    </submittedName>
</protein>
<name>A0A1M7RJ70_9ACTN</name>
<organism evidence="1 2">
    <name type="scientific">Cryptosporangium aurantiacum</name>
    <dbReference type="NCBI Taxonomy" id="134849"/>
    <lineage>
        <taxon>Bacteria</taxon>
        <taxon>Bacillati</taxon>
        <taxon>Actinomycetota</taxon>
        <taxon>Actinomycetes</taxon>
        <taxon>Cryptosporangiales</taxon>
        <taxon>Cryptosporangiaceae</taxon>
        <taxon>Cryptosporangium</taxon>
    </lineage>
</organism>
<dbReference type="Proteomes" id="UP000184440">
    <property type="component" value="Unassembled WGS sequence"/>
</dbReference>
<dbReference type="EMBL" id="FRCS01000014">
    <property type="protein sequence ID" value="SHN46230.1"/>
    <property type="molecule type" value="Genomic_DNA"/>
</dbReference>
<proteinExistence type="predicted"/>
<dbReference type="RefSeq" id="WP_073263039.1">
    <property type="nucleotide sequence ID" value="NZ_FRCS01000014.1"/>
</dbReference>
<sequence>MAGSLKLGNVVPFVGSGASRLADPGGKSPLPDGRGLARELIAEMAGGFPADADRSLAEVSQYYETTVFDRPTLYDYLHGRFHTDQRDVEPGPVATFLADVDTGGRPLFLMTTNYDTQLERAFHAAGRPLCVITQSVRDPQRGPRTITLTLPNGRVTDDDSLEFQWHDEDRFPTGTAFLFKMHGSADEASPPNDNIIITEDDYVDFLVNACGLVSPYFPPSSLTAQYKQRRFLFLGYSLYDWNFRVFLRVLAVRNALSRRAARRHFAVMLDPDPIEAALWDHRNVSVYNGDLKDFCDKMRSSLGGEP</sequence>